<evidence type="ECO:0000256" key="1">
    <source>
        <dbReference type="SAM" id="SignalP"/>
    </source>
</evidence>
<feature type="chain" id="PRO_5038647354" evidence="1">
    <location>
        <begin position="32"/>
        <end position="596"/>
    </location>
</feature>
<dbReference type="AlphaFoldDB" id="A0A9D7FLA7"/>
<dbReference type="EMBL" id="JADJNC010000020">
    <property type="protein sequence ID" value="MBK7423911.1"/>
    <property type="molecule type" value="Genomic_DNA"/>
</dbReference>
<dbReference type="InterPro" id="IPR027372">
    <property type="entry name" value="Phytase-like_dom"/>
</dbReference>
<evidence type="ECO:0000259" key="2">
    <source>
        <dbReference type="Pfam" id="PF13449"/>
    </source>
</evidence>
<accession>A0A9D7FLA7</accession>
<name>A0A9D7FLA7_9RHOO</name>
<keyword evidence="1" id="KW-0732">Signal</keyword>
<organism evidence="3 4">
    <name type="scientific">Candidatus Propionivibrio dominans</name>
    <dbReference type="NCBI Taxonomy" id="2954373"/>
    <lineage>
        <taxon>Bacteria</taxon>
        <taxon>Pseudomonadati</taxon>
        <taxon>Pseudomonadota</taxon>
        <taxon>Betaproteobacteria</taxon>
        <taxon>Rhodocyclales</taxon>
        <taxon>Rhodocyclaceae</taxon>
        <taxon>Propionivibrio</taxon>
    </lineage>
</organism>
<dbReference type="PANTHER" id="PTHR37957">
    <property type="entry name" value="BLR7070 PROTEIN"/>
    <property type="match status" value="1"/>
</dbReference>
<evidence type="ECO:0000313" key="4">
    <source>
        <dbReference type="Proteomes" id="UP000886602"/>
    </source>
</evidence>
<feature type="domain" description="Phytase-like" evidence="2">
    <location>
        <begin position="104"/>
        <end position="501"/>
    </location>
</feature>
<dbReference type="Pfam" id="PF13449">
    <property type="entry name" value="Phytase-like"/>
    <property type="match status" value="1"/>
</dbReference>
<dbReference type="PANTHER" id="PTHR37957:SF1">
    <property type="entry name" value="PHYTASE-LIKE DOMAIN-CONTAINING PROTEIN"/>
    <property type="match status" value="1"/>
</dbReference>
<evidence type="ECO:0000313" key="3">
    <source>
        <dbReference type="EMBL" id="MBK7423911.1"/>
    </source>
</evidence>
<sequence>MQIRFSKNARRLALSTISAAVMATLPGLASAQYTSSNRDVLVPNTGAWSTAGVTLGGTTFVNLGLQGVGRVAANSIDSATGETLGSISDMQITGFTNNGNGSWKGTFNFLPDRGYNSGSIYSNYAARINTFDFTFTPYTGTTTTTAQNQIVMSFTGSTRFTYNSGTAGQVFTTGLLANGIGSLFGGTTVPTTTGNTTQFVSIGGPASTVNNRLTLDAEGLILDNRSGKGGSGWVGDEYGAYIYRFDANKQLVGQLQLPDALVPHALDGTVNFDVNVNGRRTNQGMEGIAQSPDGTKVFALLQSATLQDSGSGNQGRSNTRLVVYDVSTTDTPSAPVQEYVIQLPRIDDTGSTSNGTTVNRTGAQSSIVALNDHQLLILSRDGNGRGNPGSGSPVFKSILLADLNGATNIKGLYDGTGAAVTTSGGVLNASVTPLTWTEALNLLGKLGLTATEIELAKFNLNLNTAPGDINTISEKWEALGLVPTNDGTGQYFLFVGNDNDFQTRTGKYLDASGVLQSYNAGLENDTMVLAYRVAVVPEPETYALLLAGLALVAWPRGAASRAPDSRNLYVDNAALHARRFQWWPPRQRLAHHSQIA</sequence>
<protein>
    <submittedName>
        <fullName evidence="3">Esterase-like activity of phytase family protein</fullName>
    </submittedName>
</protein>
<gene>
    <name evidence="3" type="ORF">IPJ48_12850</name>
</gene>
<reference evidence="3" key="1">
    <citation type="submission" date="2020-10" db="EMBL/GenBank/DDBJ databases">
        <title>Connecting structure to function with the recovery of over 1000 high-quality activated sludge metagenome-assembled genomes encoding full-length rRNA genes using long-read sequencing.</title>
        <authorList>
            <person name="Singleton C.M."/>
            <person name="Petriglieri F."/>
            <person name="Kristensen J.M."/>
            <person name="Kirkegaard R.H."/>
            <person name="Michaelsen T.Y."/>
            <person name="Andersen M.H."/>
            <person name="Karst S.M."/>
            <person name="Dueholm M.S."/>
            <person name="Nielsen P.H."/>
            <person name="Albertsen M."/>
        </authorList>
    </citation>
    <scope>NUCLEOTIDE SEQUENCE</scope>
    <source>
        <strain evidence="3">EsbW_18-Q3-R4-48_MAXAC.044</strain>
    </source>
</reference>
<dbReference type="Proteomes" id="UP000886602">
    <property type="component" value="Unassembled WGS sequence"/>
</dbReference>
<feature type="signal peptide" evidence="1">
    <location>
        <begin position="1"/>
        <end position="31"/>
    </location>
</feature>
<proteinExistence type="predicted"/>
<comment type="caution">
    <text evidence="3">The sequence shown here is derived from an EMBL/GenBank/DDBJ whole genome shotgun (WGS) entry which is preliminary data.</text>
</comment>